<dbReference type="InterPro" id="IPR036779">
    <property type="entry name" value="LysM_dom_sf"/>
</dbReference>
<evidence type="ECO:0000259" key="3">
    <source>
        <dbReference type="PROSITE" id="PS51782"/>
    </source>
</evidence>
<accession>A0A6C0U9E4</accession>
<keyword evidence="5" id="KW-1185">Reference proteome</keyword>
<feature type="domain" description="LysM" evidence="3">
    <location>
        <begin position="321"/>
        <end position="364"/>
    </location>
</feature>
<dbReference type="Gene3D" id="3.10.350.10">
    <property type="entry name" value="LysM domain"/>
    <property type="match status" value="2"/>
</dbReference>
<proteinExistence type="inferred from homology"/>
<dbReference type="InterPro" id="IPR000189">
    <property type="entry name" value="Transglyc_AS"/>
</dbReference>
<dbReference type="InterPro" id="IPR008258">
    <property type="entry name" value="Transglycosylase_SLT_dom_1"/>
</dbReference>
<dbReference type="PANTHER" id="PTHR33734">
    <property type="entry name" value="LYSM DOMAIN-CONTAINING GPI-ANCHORED PROTEIN 2"/>
    <property type="match status" value="1"/>
</dbReference>
<dbReference type="SUPFAM" id="SSF53955">
    <property type="entry name" value="Lysozyme-like"/>
    <property type="match status" value="1"/>
</dbReference>
<dbReference type="SMART" id="SM00257">
    <property type="entry name" value="LysM"/>
    <property type="match status" value="2"/>
</dbReference>
<evidence type="ECO:0000313" key="5">
    <source>
        <dbReference type="Proteomes" id="UP000477680"/>
    </source>
</evidence>
<dbReference type="GO" id="GO:0008932">
    <property type="term" value="F:lytic endotransglycosylase activity"/>
    <property type="evidence" value="ECO:0007669"/>
    <property type="project" value="TreeGrafter"/>
</dbReference>
<dbReference type="GO" id="GO:0000270">
    <property type="term" value="P:peptidoglycan metabolic process"/>
    <property type="evidence" value="ECO:0007669"/>
    <property type="project" value="InterPro"/>
</dbReference>
<dbReference type="AlphaFoldDB" id="A0A6C0U9E4"/>
<dbReference type="PROSITE" id="PS00922">
    <property type="entry name" value="TRANSGLYCOSYLASE"/>
    <property type="match status" value="1"/>
</dbReference>
<dbReference type="InterPro" id="IPR018392">
    <property type="entry name" value="LysM"/>
</dbReference>
<dbReference type="CDD" id="cd16894">
    <property type="entry name" value="MltD-like"/>
    <property type="match status" value="1"/>
</dbReference>
<dbReference type="PANTHER" id="PTHR33734:SF22">
    <property type="entry name" value="MEMBRANE-BOUND LYTIC MUREIN TRANSGLYCOSYLASE D"/>
    <property type="match status" value="1"/>
</dbReference>
<gene>
    <name evidence="4" type="ORF">G3T16_20655</name>
</gene>
<dbReference type="CDD" id="cd00118">
    <property type="entry name" value="LysM"/>
    <property type="match status" value="2"/>
</dbReference>
<reference evidence="4 5" key="1">
    <citation type="submission" date="2020-02" db="EMBL/GenBank/DDBJ databases">
        <title>Genome sequencing for Kineobactrum sp. M2.</title>
        <authorList>
            <person name="Park S.-J."/>
        </authorList>
    </citation>
    <scope>NUCLEOTIDE SEQUENCE [LARGE SCALE GENOMIC DNA]</scope>
    <source>
        <strain evidence="4 5">M2</strain>
    </source>
</reference>
<dbReference type="InterPro" id="IPR023346">
    <property type="entry name" value="Lysozyme-like_dom_sf"/>
</dbReference>
<dbReference type="Pfam" id="PF01476">
    <property type="entry name" value="LysM"/>
    <property type="match status" value="2"/>
</dbReference>
<dbReference type="Proteomes" id="UP000477680">
    <property type="component" value="Chromosome"/>
</dbReference>
<dbReference type="Pfam" id="PF01464">
    <property type="entry name" value="SLT"/>
    <property type="match status" value="1"/>
</dbReference>
<evidence type="ECO:0000256" key="1">
    <source>
        <dbReference type="ARBA" id="ARBA00007734"/>
    </source>
</evidence>
<protein>
    <submittedName>
        <fullName evidence="4">LysM peptidoglycan-binding domain-containing protein</fullName>
    </submittedName>
</protein>
<sequence>MPSTGESRQAAPEPIAAKATLPRKPIVARSSRRDSPTEPSALRPEDHEDLWSRIRAGLSWEAPDDGMVEEALAQYLAQPAYLDVIGERGALYLYHIVQEVEQRQMPLELALLPLVESTLNPYARSPQHALGLWQIMPATGKHLGISSDWWYDGRRDIRESTAAALDYLQSLHDTLEGDWMLAIAAYNGGIGRVTRAIARNEAAGRRTDFWSLPLPPETRAYVPRLIALSNLVADPEAWDLALPPLANAPAFVAVTTTGQVELARAAELAGMELARLQALNPGHLRWATAPEVSELLVPPERASTLRRRLASLDPDELVQWQRYRVRAGDTLGHIARKFGVEVGALQQANKLRGSLIRAGADLMIPRGGSPGRTLALAGAVEPQAYRVRRGDSLYRIANQFKVSIEDIISWNALNPRAYLQPGQRLTLYVGGQ</sequence>
<dbReference type="KEGG" id="kim:G3T16_20655"/>
<dbReference type="EMBL" id="CP048711">
    <property type="protein sequence ID" value="QIB67787.1"/>
    <property type="molecule type" value="Genomic_DNA"/>
</dbReference>
<dbReference type="PROSITE" id="PS51782">
    <property type="entry name" value="LYSM"/>
    <property type="match status" value="2"/>
</dbReference>
<comment type="similarity">
    <text evidence="1">Belongs to the transglycosylase Slt family.</text>
</comment>
<dbReference type="GO" id="GO:0016020">
    <property type="term" value="C:membrane"/>
    <property type="evidence" value="ECO:0007669"/>
    <property type="project" value="InterPro"/>
</dbReference>
<dbReference type="SUPFAM" id="SSF54106">
    <property type="entry name" value="LysM domain"/>
    <property type="match status" value="2"/>
</dbReference>
<dbReference type="Gene3D" id="1.10.530.10">
    <property type="match status" value="1"/>
</dbReference>
<feature type="region of interest" description="Disordered" evidence="2">
    <location>
        <begin position="1"/>
        <end position="46"/>
    </location>
</feature>
<organism evidence="4 5">
    <name type="scientific">Kineobactrum salinum</name>
    <dbReference type="NCBI Taxonomy" id="2708301"/>
    <lineage>
        <taxon>Bacteria</taxon>
        <taxon>Pseudomonadati</taxon>
        <taxon>Pseudomonadota</taxon>
        <taxon>Gammaproteobacteria</taxon>
        <taxon>Cellvibrionales</taxon>
        <taxon>Halieaceae</taxon>
        <taxon>Kineobactrum</taxon>
    </lineage>
</organism>
<evidence type="ECO:0000313" key="4">
    <source>
        <dbReference type="EMBL" id="QIB67787.1"/>
    </source>
</evidence>
<feature type="domain" description="LysM" evidence="3">
    <location>
        <begin position="383"/>
        <end position="427"/>
    </location>
</feature>
<evidence type="ECO:0000256" key="2">
    <source>
        <dbReference type="SAM" id="MobiDB-lite"/>
    </source>
</evidence>
<name>A0A6C0U9E4_9GAMM</name>